<dbReference type="eggNOG" id="COG0176">
    <property type="taxonomic scope" value="Bacteria"/>
</dbReference>
<dbReference type="STRING" id="883112.HMPREF9707_00965"/>
<comment type="caution">
    <text evidence="2">The sequence shown here is derived from an EMBL/GenBank/DDBJ whole genome shotgun (WGS) entry which is preliminary data.</text>
</comment>
<keyword evidence="1" id="KW-0704">Schiff base</keyword>
<dbReference type="InterPro" id="IPR001585">
    <property type="entry name" value="TAL/FSA"/>
</dbReference>
<dbReference type="AlphaFoldDB" id="K1M0E9"/>
<reference evidence="2 3" key="1">
    <citation type="submission" date="2012-07" db="EMBL/GenBank/DDBJ databases">
        <title>The Genome Sequence of Facklamia ignava CCUG 37419.</title>
        <authorList>
            <consortium name="The Broad Institute Genome Sequencing Platform"/>
            <person name="Earl A."/>
            <person name="Ward D."/>
            <person name="Feldgarden M."/>
            <person name="Gevers D."/>
            <person name="Huys G."/>
            <person name="Walker B."/>
            <person name="Young S.K."/>
            <person name="Zeng Q."/>
            <person name="Gargeya S."/>
            <person name="Fitzgerald M."/>
            <person name="Haas B."/>
            <person name="Abouelleil A."/>
            <person name="Alvarado L."/>
            <person name="Arachchi H.M."/>
            <person name="Berlin A.M."/>
            <person name="Chapman S.B."/>
            <person name="Goldberg J."/>
            <person name="Griggs A."/>
            <person name="Gujja S."/>
            <person name="Hansen M."/>
            <person name="Howarth C."/>
            <person name="Imamovic A."/>
            <person name="Larimer J."/>
            <person name="McCowen C."/>
            <person name="Montmayeur A."/>
            <person name="Murphy C."/>
            <person name="Neiman D."/>
            <person name="Pearson M."/>
            <person name="Priest M."/>
            <person name="Roberts A."/>
            <person name="Saif S."/>
            <person name="Shea T."/>
            <person name="Sisk P."/>
            <person name="Sykes S."/>
            <person name="Wortman J."/>
            <person name="Nusbaum C."/>
            <person name="Birren B."/>
        </authorList>
    </citation>
    <scope>NUCLEOTIDE SEQUENCE [LARGE SCALE GENOMIC DNA]</scope>
    <source>
        <strain evidence="2 3">CCUG 37419</strain>
    </source>
</reference>
<dbReference type="NCBIfam" id="TIGR02134">
    <property type="entry name" value="transald_staph"/>
    <property type="match status" value="1"/>
</dbReference>
<dbReference type="PATRIC" id="fig|883112.3.peg.962"/>
<dbReference type="InterPro" id="IPR011861">
    <property type="entry name" value="Transald_staph-type"/>
</dbReference>
<evidence type="ECO:0000313" key="3">
    <source>
        <dbReference type="Proteomes" id="UP000005147"/>
    </source>
</evidence>
<dbReference type="InterPro" id="IPR013785">
    <property type="entry name" value="Aldolase_TIM"/>
</dbReference>
<dbReference type="Pfam" id="PF00923">
    <property type="entry name" value="TAL_FSA"/>
    <property type="match status" value="1"/>
</dbReference>
<dbReference type="SUPFAM" id="SSF51569">
    <property type="entry name" value="Aldolase"/>
    <property type="match status" value="1"/>
</dbReference>
<keyword evidence="3" id="KW-1185">Reference proteome</keyword>
<gene>
    <name evidence="2" type="ORF">HMPREF9707_00965</name>
</gene>
<dbReference type="GO" id="GO:0005975">
    <property type="term" value="P:carbohydrate metabolic process"/>
    <property type="evidence" value="ECO:0007669"/>
    <property type="project" value="InterPro"/>
</dbReference>
<sequence>MDLKIDIYADGANIDQMQHAFDNLNVDGFTTNPSLMKKAGITDYEQFAIDVLKRFPDLPVSFEVFADDIETMELEARKIASLGENVFVKIPVVNSKGESTAELIQKLSKDGIKLNVTAVFTVEQVKQVVDALEEGVDSIVSVFAGRIADTGVDPTDIMKQSAEICHTKEKCKLLWASPREVLNIIQAQEVECDIITCTPELIEKTKLFGKDLEEYSKETVQGFVKDSQLLGFSIL</sequence>
<dbReference type="Gene3D" id="3.20.20.70">
    <property type="entry name" value="Aldolase class I"/>
    <property type="match status" value="1"/>
</dbReference>
<dbReference type="Proteomes" id="UP000005147">
    <property type="component" value="Unassembled WGS sequence"/>
</dbReference>
<dbReference type="RefSeq" id="WP_006701612.1">
    <property type="nucleotide sequence ID" value="NZ_JH932301.1"/>
</dbReference>
<dbReference type="EMBL" id="AGZE01000026">
    <property type="protein sequence ID" value="EKB55778.1"/>
    <property type="molecule type" value="Genomic_DNA"/>
</dbReference>
<evidence type="ECO:0000313" key="2">
    <source>
        <dbReference type="EMBL" id="EKB55778.1"/>
    </source>
</evidence>
<name>K1M0E9_9LACT</name>
<dbReference type="PANTHER" id="PTHR10683:SF40">
    <property type="entry name" value="FRUCTOSE-6-PHOSPHATE ALDOLASE 1-RELATED"/>
    <property type="match status" value="1"/>
</dbReference>
<dbReference type="PANTHER" id="PTHR10683">
    <property type="entry name" value="TRANSALDOLASE"/>
    <property type="match status" value="1"/>
</dbReference>
<protein>
    <submittedName>
        <fullName evidence="2">Transaldolase</fullName>
    </submittedName>
</protein>
<organism evidence="2 3">
    <name type="scientific">Falseniella ignava CCUG 37419</name>
    <dbReference type="NCBI Taxonomy" id="883112"/>
    <lineage>
        <taxon>Bacteria</taxon>
        <taxon>Bacillati</taxon>
        <taxon>Bacillota</taxon>
        <taxon>Bacilli</taxon>
        <taxon>Lactobacillales</taxon>
        <taxon>Aerococcaceae</taxon>
        <taxon>Falseniella</taxon>
    </lineage>
</organism>
<evidence type="ECO:0000256" key="1">
    <source>
        <dbReference type="ARBA" id="ARBA00023270"/>
    </source>
</evidence>
<proteinExistence type="predicted"/>
<accession>K1M0E9</accession>
<dbReference type="HOGENOM" id="CLU_079764_0_0_9"/>